<dbReference type="Gene3D" id="3.50.50.60">
    <property type="entry name" value="FAD/NAD(P)-binding domain"/>
    <property type="match status" value="1"/>
</dbReference>
<organism evidence="5 6">
    <name type="scientific">candidate division KSB3 bacterium</name>
    <dbReference type="NCBI Taxonomy" id="2044937"/>
    <lineage>
        <taxon>Bacteria</taxon>
        <taxon>candidate division KSB3</taxon>
    </lineage>
</organism>
<evidence type="ECO:0000313" key="6">
    <source>
        <dbReference type="Proteomes" id="UP000649604"/>
    </source>
</evidence>
<dbReference type="InterPro" id="IPR002937">
    <property type="entry name" value="Amino_oxidase"/>
</dbReference>
<feature type="binding site" evidence="3">
    <location>
        <position position="11"/>
    </location>
    <ligand>
        <name>FAD</name>
        <dbReference type="ChEBI" id="CHEBI:57692"/>
    </ligand>
</feature>
<dbReference type="InterPro" id="IPR050464">
    <property type="entry name" value="Zeta_carotene_desat/Oxidored"/>
</dbReference>
<feature type="domain" description="Amine oxidase" evidence="4">
    <location>
        <begin position="10"/>
        <end position="281"/>
    </location>
</feature>
<gene>
    <name evidence="5" type="ORF">GF339_17505</name>
</gene>
<sequence length="413" mass="47159">MNIAVIGSGISGMVAAYLLSADHEVTMFEANDYIGGHTNTREIQIQGTTYAVDTGFIVCNAATYPNFLTLMKQLGITLQPSEMSFSVKCERTGLEYRPSTLNTFFIQRRNLVSPSFYRIILDILRFKRRAEEVLHTADDSLTLGHYLKTRRYSPMFIDYFIIPMGAAIWSTAPDKFMDFPARYFVQFFKNHGFLNIRQPQWLVIQSGSKSYIPPLTQAYRDRIRLQCPVIAVKRHPDHVEVTPKQGEPERFDQVVLATHSDQALKLLTDASEAEREILSAIPYQENLTILHTDTSLLPQRRAAWASWNYHIPREPLERVALTYDMNILQRLDAPVEFCVTLNRPHAMDAAKILHKILYHHPQYTPRGIAAQQRHAEISGVNRTHFCGAYWGYGFHEDGVNSALAVGKYFGKTL</sequence>
<dbReference type="AlphaFoldDB" id="A0A9D5Q717"/>
<dbReference type="PANTHER" id="PTHR42923">
    <property type="entry name" value="PROTOPORPHYRINOGEN OXIDASE"/>
    <property type="match status" value="1"/>
</dbReference>
<feature type="binding site" evidence="3">
    <location>
        <position position="229"/>
    </location>
    <ligand>
        <name>FAD</name>
        <dbReference type="ChEBI" id="CHEBI:57692"/>
    </ligand>
</feature>
<dbReference type="Proteomes" id="UP000649604">
    <property type="component" value="Unassembled WGS sequence"/>
</dbReference>
<evidence type="ECO:0000259" key="4">
    <source>
        <dbReference type="Pfam" id="PF01593"/>
    </source>
</evidence>
<comment type="cofactor">
    <cofactor evidence="1">
        <name>FAD</name>
        <dbReference type="ChEBI" id="CHEBI:57692"/>
    </cofactor>
</comment>
<evidence type="ECO:0000313" key="5">
    <source>
        <dbReference type="EMBL" id="MBD3326385.1"/>
    </source>
</evidence>
<dbReference type="PANTHER" id="PTHR42923:SF17">
    <property type="entry name" value="AMINE OXIDASE DOMAIN-CONTAINING PROTEIN"/>
    <property type="match status" value="1"/>
</dbReference>
<evidence type="ECO:0000256" key="3">
    <source>
        <dbReference type="PIRSR" id="PIRSR601613-1"/>
    </source>
</evidence>
<dbReference type="GO" id="GO:0016491">
    <property type="term" value="F:oxidoreductase activity"/>
    <property type="evidence" value="ECO:0007669"/>
    <property type="project" value="UniProtKB-KW"/>
</dbReference>
<dbReference type="Pfam" id="PF01593">
    <property type="entry name" value="Amino_oxidase"/>
    <property type="match status" value="1"/>
</dbReference>
<dbReference type="InterPro" id="IPR001613">
    <property type="entry name" value="Flavin_amine_oxidase"/>
</dbReference>
<comment type="caution">
    <text evidence="5">The sequence shown here is derived from an EMBL/GenBank/DDBJ whole genome shotgun (WGS) entry which is preliminary data.</text>
</comment>
<dbReference type="EMBL" id="WJJP01000571">
    <property type="protein sequence ID" value="MBD3326385.1"/>
    <property type="molecule type" value="Genomic_DNA"/>
</dbReference>
<evidence type="ECO:0000256" key="1">
    <source>
        <dbReference type="ARBA" id="ARBA00001974"/>
    </source>
</evidence>
<dbReference type="PRINTS" id="PR00757">
    <property type="entry name" value="AMINEOXDASEF"/>
</dbReference>
<name>A0A9D5Q717_9BACT</name>
<dbReference type="Gene3D" id="1.10.3110.10">
    <property type="entry name" value="protoporphyrinogen ix oxidase, domain 3"/>
    <property type="match status" value="1"/>
</dbReference>
<feature type="binding site" evidence="3">
    <location>
        <begin position="29"/>
        <end position="30"/>
    </location>
    <ligand>
        <name>FAD</name>
        <dbReference type="ChEBI" id="CHEBI:57692"/>
    </ligand>
</feature>
<proteinExistence type="predicted"/>
<reference evidence="5" key="1">
    <citation type="submission" date="2019-11" db="EMBL/GenBank/DDBJ databases">
        <title>Microbial mats filling the niche in hypersaline microbial mats.</title>
        <authorList>
            <person name="Wong H.L."/>
            <person name="Macleod F.I."/>
            <person name="White R.A. III"/>
            <person name="Burns B.P."/>
        </authorList>
    </citation>
    <scope>NUCLEOTIDE SEQUENCE</scope>
    <source>
        <strain evidence="5">Rbin_158</strain>
    </source>
</reference>
<protein>
    <submittedName>
        <fullName evidence="5">NAD(P)-binding protein</fullName>
    </submittedName>
</protein>
<dbReference type="SUPFAM" id="SSF51905">
    <property type="entry name" value="FAD/NAD(P)-binding domain"/>
    <property type="match status" value="1"/>
</dbReference>
<accession>A0A9D5Q717</accession>
<dbReference type="InterPro" id="IPR036188">
    <property type="entry name" value="FAD/NAD-bd_sf"/>
</dbReference>
<keyword evidence="2" id="KW-0560">Oxidoreductase</keyword>
<dbReference type="Gene3D" id="3.90.660.20">
    <property type="entry name" value="Protoporphyrinogen oxidase, mitochondrial, domain 2"/>
    <property type="match status" value="1"/>
</dbReference>
<evidence type="ECO:0000256" key="2">
    <source>
        <dbReference type="ARBA" id="ARBA00023002"/>
    </source>
</evidence>